<evidence type="ECO:0000313" key="3">
    <source>
        <dbReference type="Proteomes" id="UP001165190"/>
    </source>
</evidence>
<evidence type="ECO:0000256" key="1">
    <source>
        <dbReference type="SAM" id="MobiDB-lite"/>
    </source>
</evidence>
<feature type="compositionally biased region" description="Basic and acidic residues" evidence="1">
    <location>
        <begin position="1"/>
        <end position="31"/>
    </location>
</feature>
<comment type="caution">
    <text evidence="2">The sequence shown here is derived from an EMBL/GenBank/DDBJ whole genome shotgun (WGS) entry which is preliminary data.</text>
</comment>
<dbReference type="OrthoDB" id="445357at2759"/>
<protein>
    <submittedName>
        <fullName evidence="2">Uncharacterized protein</fullName>
    </submittedName>
</protein>
<dbReference type="EMBL" id="BSYR01000027">
    <property type="protein sequence ID" value="GMI95201.1"/>
    <property type="molecule type" value="Genomic_DNA"/>
</dbReference>
<dbReference type="AlphaFoldDB" id="A0A9W7IHJ0"/>
<keyword evidence="3" id="KW-1185">Reference proteome</keyword>
<organism evidence="2 3">
    <name type="scientific">Hibiscus trionum</name>
    <name type="common">Flower of an hour</name>
    <dbReference type="NCBI Taxonomy" id="183268"/>
    <lineage>
        <taxon>Eukaryota</taxon>
        <taxon>Viridiplantae</taxon>
        <taxon>Streptophyta</taxon>
        <taxon>Embryophyta</taxon>
        <taxon>Tracheophyta</taxon>
        <taxon>Spermatophyta</taxon>
        <taxon>Magnoliopsida</taxon>
        <taxon>eudicotyledons</taxon>
        <taxon>Gunneridae</taxon>
        <taxon>Pentapetalae</taxon>
        <taxon>rosids</taxon>
        <taxon>malvids</taxon>
        <taxon>Malvales</taxon>
        <taxon>Malvaceae</taxon>
        <taxon>Malvoideae</taxon>
        <taxon>Hibiscus</taxon>
    </lineage>
</organism>
<accession>A0A9W7IHJ0</accession>
<proteinExistence type="predicted"/>
<evidence type="ECO:0000313" key="2">
    <source>
        <dbReference type="EMBL" id="GMI95201.1"/>
    </source>
</evidence>
<gene>
    <name evidence="2" type="ORF">HRI_003189400</name>
</gene>
<feature type="region of interest" description="Disordered" evidence="1">
    <location>
        <begin position="1"/>
        <end position="51"/>
    </location>
</feature>
<reference evidence="2" key="1">
    <citation type="submission" date="2023-05" db="EMBL/GenBank/DDBJ databases">
        <title>Genome and transcriptome analyses reveal genes involved in the formation of fine ridges on petal epidermal cells in Hibiscus trionum.</title>
        <authorList>
            <person name="Koshimizu S."/>
            <person name="Masuda S."/>
            <person name="Ishii T."/>
            <person name="Shirasu K."/>
            <person name="Hoshino A."/>
            <person name="Arita M."/>
        </authorList>
    </citation>
    <scope>NUCLEOTIDE SEQUENCE</scope>
    <source>
        <strain evidence="2">Hamamatsu line</strain>
    </source>
</reference>
<dbReference type="Proteomes" id="UP001165190">
    <property type="component" value="Unassembled WGS sequence"/>
</dbReference>
<name>A0A9W7IHJ0_HIBTR</name>
<sequence>MLNDKNGDSRSKDVKAAAEGPRKRAAERVMDSRASAKKANTQGTSRRGLVHTPYVSIHVHGSIYGHGSTVS</sequence>